<evidence type="ECO:0000256" key="6">
    <source>
        <dbReference type="ARBA" id="ARBA00022964"/>
    </source>
</evidence>
<keyword evidence="8" id="KW-0560">Oxidoreductase</keyword>
<evidence type="ECO:0000256" key="5">
    <source>
        <dbReference type="ARBA" id="ARBA00022723"/>
    </source>
</evidence>
<dbReference type="GO" id="GO:0016020">
    <property type="term" value="C:membrane"/>
    <property type="evidence" value="ECO:0007669"/>
    <property type="project" value="UniProtKB-SubCell"/>
</dbReference>
<gene>
    <name evidence="15" type="ORF">SACU0126_LOCUS31436</name>
</gene>
<comment type="cofactor">
    <cofactor evidence="1">
        <name>L-ascorbate</name>
        <dbReference type="ChEBI" id="CHEBI:38290"/>
    </cofactor>
</comment>
<evidence type="ECO:0000259" key="13">
    <source>
        <dbReference type="PROSITE" id="PS51471"/>
    </source>
</evidence>
<proteinExistence type="predicted"/>
<dbReference type="Pfam" id="PF13640">
    <property type="entry name" value="2OG-FeII_Oxy_3"/>
    <property type="match status" value="1"/>
</dbReference>
<dbReference type="GO" id="GO:0004656">
    <property type="term" value="F:procollagen-proline 4-dioxygenase activity"/>
    <property type="evidence" value="ECO:0007669"/>
    <property type="project" value="TreeGrafter"/>
</dbReference>
<keyword evidence="9" id="KW-0408">Iron</keyword>
<keyword evidence="7" id="KW-1133">Transmembrane helix</keyword>
<dbReference type="GO" id="GO:0005783">
    <property type="term" value="C:endoplasmic reticulum"/>
    <property type="evidence" value="ECO:0007669"/>
    <property type="project" value="TreeGrafter"/>
</dbReference>
<evidence type="ECO:0000256" key="8">
    <source>
        <dbReference type="ARBA" id="ARBA00023002"/>
    </source>
</evidence>
<evidence type="ECO:0000256" key="2">
    <source>
        <dbReference type="ARBA" id="ARBA00004167"/>
    </source>
</evidence>
<feature type="region of interest" description="Disordered" evidence="11">
    <location>
        <begin position="44"/>
        <end position="65"/>
    </location>
</feature>
<evidence type="ECO:0000259" key="14">
    <source>
        <dbReference type="PROSITE" id="PS51670"/>
    </source>
</evidence>
<dbReference type="InterPro" id="IPR005123">
    <property type="entry name" value="Oxoglu/Fe-dep_dioxygenase_dom"/>
</dbReference>
<dbReference type="GO" id="GO:0005506">
    <property type="term" value="F:iron ion binding"/>
    <property type="evidence" value="ECO:0007669"/>
    <property type="project" value="InterPro"/>
</dbReference>
<evidence type="ECO:0000256" key="3">
    <source>
        <dbReference type="ARBA" id="ARBA00004308"/>
    </source>
</evidence>
<dbReference type="GO" id="GO:0031418">
    <property type="term" value="F:L-ascorbic acid binding"/>
    <property type="evidence" value="ECO:0007669"/>
    <property type="project" value="InterPro"/>
</dbReference>
<feature type="compositionally biased region" description="Pro residues" evidence="11">
    <location>
        <begin position="51"/>
        <end position="63"/>
    </location>
</feature>
<dbReference type="InterPro" id="IPR044862">
    <property type="entry name" value="Pro_4_hyd_alph_FE2OG_OXY"/>
</dbReference>
<dbReference type="InterPro" id="IPR045054">
    <property type="entry name" value="P4HA-like"/>
</dbReference>
<dbReference type="SMART" id="SM00702">
    <property type="entry name" value="P4Hc"/>
    <property type="match status" value="1"/>
</dbReference>
<organism evidence="15">
    <name type="scientific">Strombidinopsis acuminata</name>
    <dbReference type="NCBI Taxonomy" id="141414"/>
    <lineage>
        <taxon>Eukaryota</taxon>
        <taxon>Sar</taxon>
        <taxon>Alveolata</taxon>
        <taxon>Ciliophora</taxon>
        <taxon>Intramacronucleata</taxon>
        <taxon>Spirotrichea</taxon>
        <taxon>Choreotrichia</taxon>
        <taxon>Choreotrichida</taxon>
        <taxon>Strombidinopsidae</taxon>
        <taxon>Strombidinopsis</taxon>
    </lineage>
</organism>
<evidence type="ECO:0000256" key="1">
    <source>
        <dbReference type="ARBA" id="ARBA00001961"/>
    </source>
</evidence>
<accession>A0A7S3TYU5</accession>
<feature type="domain" description="Fe2OG dioxygenase" evidence="13">
    <location>
        <begin position="265"/>
        <end position="379"/>
    </location>
</feature>
<dbReference type="InterPro" id="IPR003582">
    <property type="entry name" value="ShKT_dom"/>
</dbReference>
<keyword evidence="12" id="KW-0732">Signal</keyword>
<keyword evidence="10" id="KW-0472">Membrane</keyword>
<evidence type="ECO:0000313" key="15">
    <source>
        <dbReference type="EMBL" id="CAE0596721.1"/>
    </source>
</evidence>
<evidence type="ECO:0000256" key="12">
    <source>
        <dbReference type="SAM" id="SignalP"/>
    </source>
</evidence>
<evidence type="ECO:0008006" key="16">
    <source>
        <dbReference type="Google" id="ProtNLM"/>
    </source>
</evidence>
<dbReference type="PROSITE" id="PS51670">
    <property type="entry name" value="SHKT"/>
    <property type="match status" value="1"/>
</dbReference>
<evidence type="ECO:0000256" key="10">
    <source>
        <dbReference type="ARBA" id="ARBA00023136"/>
    </source>
</evidence>
<protein>
    <recommendedName>
        <fullName evidence="16">Procollagen-proline 4-dioxygenase</fullName>
    </recommendedName>
</protein>
<feature type="chain" id="PRO_5031236995" description="Procollagen-proline 4-dioxygenase" evidence="12">
    <location>
        <begin position="25"/>
        <end position="393"/>
    </location>
</feature>
<feature type="domain" description="ShKT" evidence="14">
    <location>
        <begin position="104"/>
        <end position="150"/>
    </location>
</feature>
<dbReference type="PANTHER" id="PTHR10869:SF246">
    <property type="entry name" value="TRANSMEMBRANE PROLYL 4-HYDROXYLASE"/>
    <property type="match status" value="1"/>
</dbReference>
<dbReference type="Gene3D" id="2.60.120.620">
    <property type="entry name" value="q2cbj1_9rhob like domain"/>
    <property type="match status" value="1"/>
</dbReference>
<evidence type="ECO:0000256" key="7">
    <source>
        <dbReference type="ARBA" id="ARBA00022989"/>
    </source>
</evidence>
<comment type="subcellular location">
    <subcellularLocation>
        <location evidence="3">Endomembrane system</location>
    </subcellularLocation>
    <subcellularLocation>
        <location evidence="2">Membrane</location>
        <topology evidence="2">Single-pass membrane protein</topology>
    </subcellularLocation>
</comment>
<dbReference type="Pfam" id="PF01549">
    <property type="entry name" value="ShK"/>
    <property type="match status" value="2"/>
</dbReference>
<dbReference type="AlphaFoldDB" id="A0A7S3TYU5"/>
<feature type="signal peptide" evidence="12">
    <location>
        <begin position="1"/>
        <end position="24"/>
    </location>
</feature>
<dbReference type="InterPro" id="IPR006620">
    <property type="entry name" value="Pro_4_hyd_alph"/>
</dbReference>
<dbReference type="EMBL" id="HBIQ01098611">
    <property type="protein sequence ID" value="CAE0596721.1"/>
    <property type="molecule type" value="Transcribed_RNA"/>
</dbReference>
<evidence type="ECO:0000256" key="4">
    <source>
        <dbReference type="ARBA" id="ARBA00022692"/>
    </source>
</evidence>
<dbReference type="PROSITE" id="PS51471">
    <property type="entry name" value="FE2OG_OXY"/>
    <property type="match status" value="1"/>
</dbReference>
<keyword evidence="5" id="KW-0479">Metal-binding</keyword>
<evidence type="ECO:0000256" key="11">
    <source>
        <dbReference type="SAM" id="MobiDB-lite"/>
    </source>
</evidence>
<keyword evidence="6" id="KW-0223">Dioxygenase</keyword>
<reference evidence="15" key="1">
    <citation type="submission" date="2021-01" db="EMBL/GenBank/DDBJ databases">
        <authorList>
            <person name="Corre E."/>
            <person name="Pelletier E."/>
            <person name="Niang G."/>
            <person name="Scheremetjew M."/>
            <person name="Finn R."/>
            <person name="Kale V."/>
            <person name="Holt S."/>
            <person name="Cochrane G."/>
            <person name="Meng A."/>
            <person name="Brown T."/>
            <person name="Cohen L."/>
        </authorList>
    </citation>
    <scope>NUCLEOTIDE SEQUENCE</scope>
    <source>
        <strain evidence="15">SPMC142</strain>
    </source>
</reference>
<evidence type="ECO:0000256" key="9">
    <source>
        <dbReference type="ARBA" id="ARBA00023004"/>
    </source>
</evidence>
<keyword evidence="4" id="KW-0812">Transmembrane</keyword>
<sequence>MLAAWSFLAMLAALGSMTSTSTLGRGGMSAYKEWNINGHTVRLPSEATWAPPNPPPPPSPPLPTEQRFERAECDRWAQAGECAKNPAFMNSACSASCEAFGPKDTYESPSSCVSWANSGECESNPSFMFANCAASCAAVGARRAAYAERCPINGTNALKPGDVIPMFERAVSNFPELDPTLLSPSPPIALFENFASEEEIQALIRAGQGRYKRSQVLDTDTLGPATNIIRTSSNTWCDTPECLDNEHVRAVTERVAAVTGVPHENSEFAQLLEYRACAGEDSEDCQYYRRHHDYIDADRDRQQGVRILTVFIYLSNVTKGGETAFFTEPGLSVTPKAGRAVMWSQVLDQDPHTKDPRTEHEARPVLEGTKLAANFWIHQRDFKSAHARGCTQS</sequence>
<dbReference type="PANTHER" id="PTHR10869">
    <property type="entry name" value="PROLYL 4-HYDROXYLASE ALPHA SUBUNIT"/>
    <property type="match status" value="1"/>
</dbReference>
<name>A0A7S3TYU5_9SPIT</name>